<dbReference type="InterPro" id="IPR029063">
    <property type="entry name" value="SAM-dependent_MTases_sf"/>
</dbReference>
<evidence type="ECO:0000313" key="1">
    <source>
        <dbReference type="EMBL" id="AKN89154.1"/>
    </source>
</evidence>
<accession>A0ABN4H8W1</accession>
<proteinExistence type="predicted"/>
<name>A0ABN4H8W1_9GAMM</name>
<dbReference type="Pfam" id="PF13489">
    <property type="entry name" value="Methyltransf_23"/>
    <property type="match status" value="1"/>
</dbReference>
<dbReference type="PIRSF" id="PIRSF011491">
    <property type="entry name" value="Mtase_YbcY_prd"/>
    <property type="match status" value="1"/>
</dbReference>
<reference evidence="1" key="1">
    <citation type="submission" date="2017-08" db="EMBL/GenBank/DDBJ databases">
        <title>Complete Genome Sequence of Francisella noatunensis subsp. orientalis strain FNO190.</title>
        <authorList>
            <person name="Pereira F.L."/>
            <person name="Goncalves L.A."/>
            <person name="Guilherme T.C."/>
            <person name="Soares S.C."/>
            <person name="Dorella F.A."/>
            <person name="Carvalho A.F."/>
            <person name="Leibowitz M.P."/>
            <person name="Leal C.A.G."/>
            <person name="Azevedo V.A.C."/>
            <person name="Figueiredo H.C.P."/>
        </authorList>
    </citation>
    <scope>NUCLEOTIDE SEQUENCE</scope>
    <source>
        <strain evidence="1">FNO190</strain>
    </source>
</reference>
<dbReference type="Proteomes" id="UP000035930">
    <property type="component" value="Chromosome"/>
</dbReference>
<organism evidence="1 2">
    <name type="scientific">Francisella orientalis</name>
    <dbReference type="NCBI Taxonomy" id="299583"/>
    <lineage>
        <taxon>Bacteria</taxon>
        <taxon>Pseudomonadati</taxon>
        <taxon>Pseudomonadota</taxon>
        <taxon>Gammaproteobacteria</taxon>
        <taxon>Thiotrichales</taxon>
        <taxon>Francisellaceae</taxon>
        <taxon>Francisella</taxon>
    </lineage>
</organism>
<keyword evidence="2" id="KW-1185">Reference proteome</keyword>
<dbReference type="CDD" id="cd02440">
    <property type="entry name" value="AdoMet_MTases"/>
    <property type="match status" value="1"/>
</dbReference>
<evidence type="ECO:0000313" key="2">
    <source>
        <dbReference type="Proteomes" id="UP000035930"/>
    </source>
</evidence>
<dbReference type="PANTHER" id="PTHR43861:SF1">
    <property type="entry name" value="TRANS-ACONITATE 2-METHYLTRANSFERASE"/>
    <property type="match status" value="1"/>
</dbReference>
<dbReference type="Gene3D" id="3.40.50.150">
    <property type="entry name" value="Vaccinia Virus protein VP39"/>
    <property type="match status" value="1"/>
</dbReference>
<gene>
    <name evidence="1" type="ORF">FNO190_1530</name>
</gene>
<evidence type="ECO:0008006" key="3">
    <source>
        <dbReference type="Google" id="ProtNLM"/>
    </source>
</evidence>
<sequence length="243" mass="27963">MVYLCYTDSCFCNQANAFKYVLVEEVIKLNKSTHDGQKVYSKLVLKLYNFIVLFFNNTFLWKCKTSQLLQLYKDNVSPNHLDIGVGSGYYLKNVKDRLSKVALMDLNPNCLEYVKNVLKDKEVSTYQVDILKDIAEEFYSKYDSISCNYLIHCLPDNGNKEKVFENIAKMLSKDGVAFGSTIINDYSSKLAIKVANKFNAKGIFDNKNDTYESIEKYLKNNFAEYTIKQIGSVCVYVMSKPLR</sequence>
<protein>
    <recommendedName>
        <fullName evidence="3">SAM-dependent methyltransferase</fullName>
    </recommendedName>
</protein>
<dbReference type="InterPro" id="IPR016584">
    <property type="entry name" value="MeTrfase_VrtF"/>
</dbReference>
<dbReference type="SUPFAM" id="SSF53335">
    <property type="entry name" value="S-adenosyl-L-methionine-dependent methyltransferases"/>
    <property type="match status" value="1"/>
</dbReference>
<dbReference type="PANTHER" id="PTHR43861">
    <property type="entry name" value="TRANS-ACONITATE 2-METHYLTRANSFERASE-RELATED"/>
    <property type="match status" value="1"/>
</dbReference>
<dbReference type="EMBL" id="CP011923">
    <property type="protein sequence ID" value="AKN89154.1"/>
    <property type="molecule type" value="Genomic_DNA"/>
</dbReference>